<evidence type="ECO:0000313" key="2">
    <source>
        <dbReference type="EMBL" id="MDT8838261.1"/>
    </source>
</evidence>
<evidence type="ECO:0000259" key="1">
    <source>
        <dbReference type="Pfam" id="PF04230"/>
    </source>
</evidence>
<comment type="caution">
    <text evidence="2">The sequence shown here is derived from an EMBL/GenBank/DDBJ whole genome shotgun (WGS) entry which is preliminary data.</text>
</comment>
<dbReference type="PANTHER" id="PTHR36836">
    <property type="entry name" value="COLANIC ACID BIOSYNTHESIS PROTEIN WCAK"/>
    <property type="match status" value="1"/>
</dbReference>
<proteinExistence type="predicted"/>
<dbReference type="Proteomes" id="UP001246473">
    <property type="component" value="Unassembled WGS sequence"/>
</dbReference>
<dbReference type="RefSeq" id="WP_106354464.1">
    <property type="nucleotide sequence ID" value="NZ_JANSLM010000004.1"/>
</dbReference>
<dbReference type="GO" id="GO:0016740">
    <property type="term" value="F:transferase activity"/>
    <property type="evidence" value="ECO:0007669"/>
    <property type="project" value="UniProtKB-KW"/>
</dbReference>
<dbReference type="Pfam" id="PF04230">
    <property type="entry name" value="PS_pyruv_trans"/>
    <property type="match status" value="1"/>
</dbReference>
<gene>
    <name evidence="2" type="ORF">ParKJ_12635</name>
</gene>
<reference evidence="2" key="1">
    <citation type="submission" date="2022-08" db="EMBL/GenBank/DDBJ databases">
        <authorList>
            <person name="Kim S.-J."/>
        </authorList>
    </citation>
    <scope>NUCLEOTIDE SEQUENCE</scope>
    <source>
        <strain evidence="2">KJ</strain>
    </source>
</reference>
<name>A0AAP5Q646_9BURK</name>
<evidence type="ECO:0000313" key="3">
    <source>
        <dbReference type="Proteomes" id="UP001246473"/>
    </source>
</evidence>
<keyword evidence="2" id="KW-0808">Transferase</keyword>
<dbReference type="PANTHER" id="PTHR36836:SF1">
    <property type="entry name" value="COLANIC ACID BIOSYNTHESIS PROTEIN WCAK"/>
    <property type="match status" value="1"/>
</dbReference>
<protein>
    <submittedName>
        <fullName evidence="2">Polysaccharide pyruvyl transferase family protein</fullName>
    </submittedName>
</protein>
<organism evidence="2 3">
    <name type="scientific">Paraburkholderia fungorum</name>
    <dbReference type="NCBI Taxonomy" id="134537"/>
    <lineage>
        <taxon>Bacteria</taxon>
        <taxon>Pseudomonadati</taxon>
        <taxon>Pseudomonadota</taxon>
        <taxon>Betaproteobacteria</taxon>
        <taxon>Burkholderiales</taxon>
        <taxon>Burkholderiaceae</taxon>
        <taxon>Paraburkholderia</taxon>
    </lineage>
</organism>
<accession>A0AAP5Q646</accession>
<sequence>MKRHLLINWAGVNSGDDYLCELIVSQVIAMERSPDMRMLSEKPVLAVGREIKKTAWYPLFSALDSMKDFKRVCSEVRLADRILLGGGDVIRPEFVSMLPLLLAVLFNRKIVLVGVGVVAPEKLIWKIVYRVALSAVNLALVRDARSKVILNQFSRASVSLAPDLVFAVANRTLAPSGADKQRDSIVINLRSVTNRAYLDHLKIEKLDDDMLCDGLARVITESASLRVQRIILLPMVDDSILGGSYSEIESDLTILKKLSGRLPQGMSVELVSSRPRSIDELGAIYRSAKIVIAMRLHAIIPALAWGIPVVTIPYASKVNDLRERFEKIHTISIDNLLNEEIIKNVCIIEQALSSGADAADARNIGENAERALIEILAAPDMKNAKKSLNASTLQKLICCFLVMAFALKAAINRFAVRRRTVVEVI</sequence>
<dbReference type="EMBL" id="JANSLM010000004">
    <property type="protein sequence ID" value="MDT8838261.1"/>
    <property type="molecule type" value="Genomic_DNA"/>
</dbReference>
<dbReference type="AlphaFoldDB" id="A0AAP5Q646"/>
<dbReference type="InterPro" id="IPR007345">
    <property type="entry name" value="Polysacch_pyruvyl_Trfase"/>
</dbReference>
<feature type="domain" description="Polysaccharide pyruvyl transferase" evidence="1">
    <location>
        <begin position="62"/>
        <end position="315"/>
    </location>
</feature>